<dbReference type="EMBL" id="AEPW01000060">
    <property type="protein sequence ID" value="EFU76570.1"/>
    <property type="molecule type" value="Genomic_DNA"/>
</dbReference>
<comment type="caution">
    <text evidence="2">The sequence shown here is derived from an EMBL/GenBank/DDBJ whole genome shotgun (WGS) entry which is preliminary data.</text>
</comment>
<evidence type="ECO:0000313" key="2">
    <source>
        <dbReference type="EMBL" id="EFU76570.1"/>
    </source>
</evidence>
<dbReference type="Proteomes" id="UP000003434">
    <property type="component" value="Unassembled WGS sequence"/>
</dbReference>
<dbReference type="AlphaFoldDB" id="E6LNJ8"/>
<feature type="domain" description="IstB-like ATP-binding" evidence="1">
    <location>
        <begin position="127"/>
        <end position="274"/>
    </location>
</feature>
<proteinExistence type="predicted"/>
<dbReference type="eggNOG" id="COG1484">
    <property type="taxonomic scope" value="Bacteria"/>
</dbReference>
<protein>
    <recommendedName>
        <fullName evidence="1">IstB-like ATP-binding domain-containing protein</fullName>
    </recommendedName>
</protein>
<dbReference type="SUPFAM" id="SSF52540">
    <property type="entry name" value="P-loop containing nucleoside triphosphate hydrolases"/>
    <property type="match status" value="1"/>
</dbReference>
<dbReference type="NCBIfam" id="NF005992">
    <property type="entry name" value="PRK08116.1"/>
    <property type="match status" value="1"/>
</dbReference>
<gene>
    <name evidence="2" type="ORF">HMPREF0381_1567</name>
</gene>
<dbReference type="Pfam" id="PF01695">
    <property type="entry name" value="IstB_IS21"/>
    <property type="match status" value="1"/>
</dbReference>
<evidence type="ECO:0000313" key="3">
    <source>
        <dbReference type="Proteomes" id="UP000003434"/>
    </source>
</evidence>
<dbReference type="HOGENOM" id="CLU_062999_3_2_9"/>
<name>E6LNJ8_9FIRM</name>
<dbReference type="Gene3D" id="3.40.50.300">
    <property type="entry name" value="P-loop containing nucleotide triphosphate hydrolases"/>
    <property type="match status" value="1"/>
</dbReference>
<organism evidence="2 3">
    <name type="scientific">Lachnoanaerobaculum saburreum DSM 3986</name>
    <dbReference type="NCBI Taxonomy" id="887325"/>
    <lineage>
        <taxon>Bacteria</taxon>
        <taxon>Bacillati</taxon>
        <taxon>Bacillota</taxon>
        <taxon>Clostridia</taxon>
        <taxon>Lachnospirales</taxon>
        <taxon>Lachnospiraceae</taxon>
        <taxon>Lachnoanaerobaculum</taxon>
    </lineage>
</organism>
<sequence length="287" mass="33862">MKIMDNKENQNMVTTKIQGTDFTYNKDIHYEKDGHIYCKTCNERIDGRSIPMLDKKLMIIRKACKCDRERKEQDELREKQIEQDRLRRNCFISRNQIAYTFKNADEDTDKDIIKKAKNYVKHFEEMRKDNVGLLLFGNVGSGKTFLACSIANEIITEYSYTVKMRNFAQILNDLQKGGFNLDRNEYIKQIINPTLLILDDFGIERNTEYALEQIYNVINARYLKARPTIITTNLNFKDIEKEQEDIMLGRIYSRIIEMCLPLRVVGADRRKIQSKEKLKKAQNVIDE</sequence>
<dbReference type="PANTHER" id="PTHR30050">
    <property type="entry name" value="CHROMOSOMAL REPLICATION INITIATOR PROTEIN DNAA"/>
    <property type="match status" value="1"/>
</dbReference>
<dbReference type="InterPro" id="IPR002611">
    <property type="entry name" value="IstB_ATP-bd"/>
</dbReference>
<accession>E6LNJ8</accession>
<evidence type="ECO:0000259" key="1">
    <source>
        <dbReference type="Pfam" id="PF01695"/>
    </source>
</evidence>
<reference evidence="2 3" key="1">
    <citation type="submission" date="2010-12" db="EMBL/GenBank/DDBJ databases">
        <authorList>
            <person name="Muzny D."/>
            <person name="Qin X."/>
            <person name="Deng J."/>
            <person name="Jiang H."/>
            <person name="Liu Y."/>
            <person name="Qu J."/>
            <person name="Song X.-Z."/>
            <person name="Zhang L."/>
            <person name="Thornton R."/>
            <person name="Coyle M."/>
            <person name="Francisco L."/>
            <person name="Jackson L."/>
            <person name="Javaid M."/>
            <person name="Korchina V."/>
            <person name="Kovar C."/>
            <person name="Mata R."/>
            <person name="Mathew T."/>
            <person name="Ngo R."/>
            <person name="Nguyen L."/>
            <person name="Nguyen N."/>
            <person name="Okwuonu G."/>
            <person name="Ongeri F."/>
            <person name="Pham C."/>
            <person name="Simmons D."/>
            <person name="Wilczek-Boney K."/>
            <person name="Hale W."/>
            <person name="Jakkamsetti A."/>
            <person name="Pham P."/>
            <person name="Ruth R."/>
            <person name="San Lucas F."/>
            <person name="Warren J."/>
            <person name="Zhang J."/>
            <person name="Zhao Z."/>
            <person name="Zhou C."/>
            <person name="Zhu D."/>
            <person name="Lee S."/>
            <person name="Bess C."/>
            <person name="Blankenburg K."/>
            <person name="Forbes L."/>
            <person name="Fu Q."/>
            <person name="Gubbala S."/>
            <person name="Hirani K."/>
            <person name="Jayaseelan J.C."/>
            <person name="Lara F."/>
            <person name="Munidasa M."/>
            <person name="Palculict T."/>
            <person name="Patil S."/>
            <person name="Pu L.-L."/>
            <person name="Saada N."/>
            <person name="Tang L."/>
            <person name="Weissenberger G."/>
            <person name="Zhu Y."/>
            <person name="Hemphill L."/>
            <person name="Shang Y."/>
            <person name="Youmans B."/>
            <person name="Ayvaz T."/>
            <person name="Ross M."/>
            <person name="Santibanez J."/>
            <person name="Aqrawi P."/>
            <person name="Gross S."/>
            <person name="Joshi V."/>
            <person name="Fowler G."/>
            <person name="Nazareth L."/>
            <person name="Reid J."/>
            <person name="Worley K."/>
            <person name="Petrosino J."/>
            <person name="Highlander S."/>
            <person name="Gibbs R."/>
        </authorList>
    </citation>
    <scope>NUCLEOTIDE SEQUENCE [LARGE SCALE GENOMIC DNA]</scope>
    <source>
        <strain evidence="2 3">DSM 3986</strain>
    </source>
</reference>
<dbReference type="PANTHER" id="PTHR30050:SF4">
    <property type="entry name" value="ATP-BINDING PROTEIN RV3427C IN INSERTION SEQUENCE-RELATED"/>
    <property type="match status" value="1"/>
</dbReference>
<dbReference type="GO" id="GO:0005524">
    <property type="term" value="F:ATP binding"/>
    <property type="evidence" value="ECO:0007669"/>
    <property type="project" value="InterPro"/>
</dbReference>
<dbReference type="CDD" id="cd00009">
    <property type="entry name" value="AAA"/>
    <property type="match status" value="1"/>
</dbReference>
<dbReference type="GO" id="GO:0006260">
    <property type="term" value="P:DNA replication"/>
    <property type="evidence" value="ECO:0007669"/>
    <property type="project" value="TreeGrafter"/>
</dbReference>
<dbReference type="InterPro" id="IPR027417">
    <property type="entry name" value="P-loop_NTPase"/>
</dbReference>